<accession>A0A1D8GCT2</accession>
<dbReference type="Gene3D" id="1.10.10.10">
    <property type="entry name" value="Winged helix-like DNA-binding domain superfamily/Winged helix DNA-binding domain"/>
    <property type="match status" value="1"/>
</dbReference>
<dbReference type="Gene3D" id="3.30.450.40">
    <property type="match status" value="1"/>
</dbReference>
<proteinExistence type="predicted"/>
<gene>
    <name evidence="6" type="ORF">Gferi_03430</name>
</gene>
<dbReference type="KEGG" id="gfe:Gferi_03430"/>
<dbReference type="Proteomes" id="UP000095743">
    <property type="component" value="Chromosome"/>
</dbReference>
<dbReference type="InterPro" id="IPR036388">
    <property type="entry name" value="WH-like_DNA-bd_sf"/>
</dbReference>
<dbReference type="PROSITE" id="PS51078">
    <property type="entry name" value="ICLR_ED"/>
    <property type="match status" value="1"/>
</dbReference>
<dbReference type="GO" id="GO:0003700">
    <property type="term" value="F:DNA-binding transcription factor activity"/>
    <property type="evidence" value="ECO:0007669"/>
    <property type="project" value="TreeGrafter"/>
</dbReference>
<dbReference type="Pfam" id="PF01614">
    <property type="entry name" value="IclR_C"/>
    <property type="match status" value="1"/>
</dbReference>
<organism evidence="6 7">
    <name type="scientific">Geosporobacter ferrireducens</name>
    <dbReference type="NCBI Taxonomy" id="1424294"/>
    <lineage>
        <taxon>Bacteria</taxon>
        <taxon>Bacillati</taxon>
        <taxon>Bacillota</taxon>
        <taxon>Clostridia</taxon>
        <taxon>Peptostreptococcales</taxon>
        <taxon>Thermotaleaceae</taxon>
        <taxon>Geosporobacter</taxon>
    </lineage>
</organism>
<evidence type="ECO:0000259" key="5">
    <source>
        <dbReference type="PROSITE" id="PS51078"/>
    </source>
</evidence>
<keyword evidence="7" id="KW-1185">Reference proteome</keyword>
<dbReference type="GO" id="GO:0003677">
    <property type="term" value="F:DNA binding"/>
    <property type="evidence" value="ECO:0007669"/>
    <property type="project" value="UniProtKB-KW"/>
</dbReference>
<keyword evidence="2" id="KW-0238">DNA-binding</keyword>
<dbReference type="PANTHER" id="PTHR30136:SF35">
    <property type="entry name" value="HTH-TYPE TRANSCRIPTIONAL REGULATOR RV1719"/>
    <property type="match status" value="1"/>
</dbReference>
<dbReference type="OrthoDB" id="9791752at2"/>
<dbReference type="SUPFAM" id="SSF55781">
    <property type="entry name" value="GAF domain-like"/>
    <property type="match status" value="1"/>
</dbReference>
<dbReference type="RefSeq" id="WP_069974286.1">
    <property type="nucleotide sequence ID" value="NZ_CP017269.1"/>
</dbReference>
<feature type="domain" description="HTH iclR-type" evidence="4">
    <location>
        <begin position="14"/>
        <end position="77"/>
    </location>
</feature>
<dbReference type="PROSITE" id="PS51077">
    <property type="entry name" value="HTH_ICLR"/>
    <property type="match status" value="1"/>
</dbReference>
<evidence type="ECO:0000259" key="4">
    <source>
        <dbReference type="PROSITE" id="PS51077"/>
    </source>
</evidence>
<dbReference type="InterPro" id="IPR014757">
    <property type="entry name" value="Tscrpt_reg_IclR_C"/>
</dbReference>
<sequence length="268" mass="30188">MDKLSTVHKPKYPVQTLEKALEIIEVMYKEGVGGLGISELDNKLGIGKSTIHRILDTLMAYNYVEKCAESTKYRLSWKFFEIGNLIPQQRNLSNLNMEDLQELCNKYEETVNLGVRVDDSVVIISRIDPKSTLVANVPIGTREPLHATGMGKVILSELSKEELIRIFGDSPLKSCTPNTISSLDDLMIQLDKIREQGYSIDDEEFYPGLSCIAMPIRNYKREIVAAVSVSGPSMRLNFTKIMNIKKDLEKTCNILSNYLGYNENAANE</sequence>
<feature type="domain" description="IclR-ED" evidence="5">
    <location>
        <begin position="78"/>
        <end position="261"/>
    </location>
</feature>
<dbReference type="EMBL" id="CP017269">
    <property type="protein sequence ID" value="AOT68710.1"/>
    <property type="molecule type" value="Genomic_DNA"/>
</dbReference>
<dbReference type="AlphaFoldDB" id="A0A1D8GCT2"/>
<keyword evidence="3" id="KW-0804">Transcription</keyword>
<reference evidence="6 7" key="1">
    <citation type="submission" date="2016-09" db="EMBL/GenBank/DDBJ databases">
        <title>Genomic analysis reveals versatility of anaerobic energy metabolism of Geosporobacter ferrireducens IRF9 of phylum Firmicutes.</title>
        <authorList>
            <person name="Kim S.-J."/>
        </authorList>
    </citation>
    <scope>NUCLEOTIDE SEQUENCE [LARGE SCALE GENOMIC DNA]</scope>
    <source>
        <strain evidence="6 7">IRF9</strain>
    </source>
</reference>
<dbReference type="SUPFAM" id="SSF46785">
    <property type="entry name" value="Winged helix' DNA-binding domain"/>
    <property type="match status" value="1"/>
</dbReference>
<dbReference type="GO" id="GO:0045892">
    <property type="term" value="P:negative regulation of DNA-templated transcription"/>
    <property type="evidence" value="ECO:0007669"/>
    <property type="project" value="TreeGrafter"/>
</dbReference>
<dbReference type="InterPro" id="IPR005471">
    <property type="entry name" value="Tscrpt_reg_IclR_N"/>
</dbReference>
<dbReference type="PANTHER" id="PTHR30136">
    <property type="entry name" value="HELIX-TURN-HELIX TRANSCRIPTIONAL REGULATOR, ICLR FAMILY"/>
    <property type="match status" value="1"/>
</dbReference>
<evidence type="ECO:0000256" key="1">
    <source>
        <dbReference type="ARBA" id="ARBA00023015"/>
    </source>
</evidence>
<dbReference type="InterPro" id="IPR036390">
    <property type="entry name" value="WH_DNA-bd_sf"/>
</dbReference>
<dbReference type="STRING" id="1424294.Gferi_03430"/>
<evidence type="ECO:0000313" key="6">
    <source>
        <dbReference type="EMBL" id="AOT68710.1"/>
    </source>
</evidence>
<evidence type="ECO:0000256" key="2">
    <source>
        <dbReference type="ARBA" id="ARBA00023125"/>
    </source>
</evidence>
<dbReference type="InterPro" id="IPR029016">
    <property type="entry name" value="GAF-like_dom_sf"/>
</dbReference>
<keyword evidence="1" id="KW-0805">Transcription regulation</keyword>
<evidence type="ECO:0000256" key="3">
    <source>
        <dbReference type="ARBA" id="ARBA00023163"/>
    </source>
</evidence>
<protein>
    <submittedName>
        <fullName evidence="6">IclR family transcriptional regulator</fullName>
    </submittedName>
</protein>
<name>A0A1D8GCT2_9FIRM</name>
<dbReference type="InterPro" id="IPR050707">
    <property type="entry name" value="HTH_MetabolicPath_Reg"/>
</dbReference>
<evidence type="ECO:0000313" key="7">
    <source>
        <dbReference type="Proteomes" id="UP000095743"/>
    </source>
</evidence>
<dbReference type="Pfam" id="PF09339">
    <property type="entry name" value="HTH_IclR"/>
    <property type="match status" value="1"/>
</dbReference>
<dbReference type="SMART" id="SM00346">
    <property type="entry name" value="HTH_ICLR"/>
    <property type="match status" value="1"/>
</dbReference>